<feature type="chain" id="PRO_5015151726" description="Peptidase M20 dimerisation domain-containing protein" evidence="6">
    <location>
        <begin position="21"/>
        <end position="406"/>
    </location>
</feature>
<evidence type="ECO:0000313" key="9">
    <source>
        <dbReference type="Proteomes" id="UP000243723"/>
    </source>
</evidence>
<comment type="similarity">
    <text evidence="2">Belongs to the peptidase M20A family.</text>
</comment>
<dbReference type="PANTHER" id="PTHR43808">
    <property type="entry name" value="ACETYLORNITHINE DEACETYLASE"/>
    <property type="match status" value="1"/>
</dbReference>
<dbReference type="PROSITE" id="PS00758">
    <property type="entry name" value="ARGE_DAPE_CPG2_1"/>
    <property type="match status" value="1"/>
</dbReference>
<dbReference type="AlphaFoldDB" id="A0A2P8A3Z2"/>
<dbReference type="Gene3D" id="3.30.70.360">
    <property type="match status" value="1"/>
</dbReference>
<feature type="signal peptide" evidence="6">
    <location>
        <begin position="1"/>
        <end position="20"/>
    </location>
</feature>
<dbReference type="EMBL" id="NHZQ01000067">
    <property type="protein sequence ID" value="PSK55184.1"/>
    <property type="molecule type" value="Genomic_DNA"/>
</dbReference>
<evidence type="ECO:0000256" key="2">
    <source>
        <dbReference type="ARBA" id="ARBA00006247"/>
    </source>
</evidence>
<dbReference type="SUPFAM" id="SSF55031">
    <property type="entry name" value="Bacterial exopeptidase dimerisation domain"/>
    <property type="match status" value="1"/>
</dbReference>
<dbReference type="InterPro" id="IPR001261">
    <property type="entry name" value="ArgE/DapE_CS"/>
</dbReference>
<dbReference type="OrthoDB" id="3064516at2759"/>
<name>A0A2P8A3Z2_9PEZI</name>
<reference evidence="8 9" key="1">
    <citation type="submission" date="2017-05" db="EMBL/GenBank/DDBJ databases">
        <title>Draft genome sequence of Elsinoe australis.</title>
        <authorList>
            <person name="Cheng Q."/>
        </authorList>
    </citation>
    <scope>NUCLEOTIDE SEQUENCE [LARGE SCALE GENOMIC DNA]</scope>
    <source>
        <strain evidence="8 9">NL1</strain>
    </source>
</reference>
<dbReference type="STRING" id="40998.A0A2P8A3Z2"/>
<evidence type="ECO:0000256" key="3">
    <source>
        <dbReference type="ARBA" id="ARBA00022723"/>
    </source>
</evidence>
<evidence type="ECO:0000256" key="6">
    <source>
        <dbReference type="SAM" id="SignalP"/>
    </source>
</evidence>
<dbReference type="Proteomes" id="UP000243723">
    <property type="component" value="Unassembled WGS sequence"/>
</dbReference>
<keyword evidence="6" id="KW-0732">Signal</keyword>
<dbReference type="PANTHER" id="PTHR43808:SF8">
    <property type="entry name" value="PEPTIDASE M20 DIMERISATION DOMAIN-CONTAINING PROTEIN"/>
    <property type="match status" value="1"/>
</dbReference>
<protein>
    <recommendedName>
        <fullName evidence="7">Peptidase M20 dimerisation domain-containing protein</fullName>
    </recommendedName>
</protein>
<accession>A0A2P8A3Z2</accession>
<keyword evidence="9" id="KW-1185">Reference proteome</keyword>
<evidence type="ECO:0000313" key="8">
    <source>
        <dbReference type="EMBL" id="PSK55184.1"/>
    </source>
</evidence>
<evidence type="ECO:0000256" key="5">
    <source>
        <dbReference type="ARBA" id="ARBA00022833"/>
    </source>
</evidence>
<dbReference type="Pfam" id="PF01546">
    <property type="entry name" value="Peptidase_M20"/>
    <property type="match status" value="1"/>
</dbReference>
<dbReference type="GO" id="GO:0016787">
    <property type="term" value="F:hydrolase activity"/>
    <property type="evidence" value="ECO:0007669"/>
    <property type="project" value="UniProtKB-KW"/>
</dbReference>
<dbReference type="GO" id="GO:0046872">
    <property type="term" value="F:metal ion binding"/>
    <property type="evidence" value="ECO:0007669"/>
    <property type="project" value="UniProtKB-KW"/>
</dbReference>
<comment type="caution">
    <text evidence="8">The sequence shown here is derived from an EMBL/GenBank/DDBJ whole genome shotgun (WGS) entry which is preliminary data.</text>
</comment>
<comment type="cofactor">
    <cofactor evidence="1">
        <name>Zn(2+)</name>
        <dbReference type="ChEBI" id="CHEBI:29105"/>
    </cofactor>
</comment>
<sequence>MKLSILTPAVALGAGLVAQAAHLPTQHALQYDAQLLPPHILASSRTSDLVGLHKNLTDIESISGNELEVGKWLQKSLKEQGYHTELQEVTKDRFNVLAWPGDKRDARLLITSHIDTVPPYIPYNSTGTKTSTTISGRGSVDAKGSVAAMIIAANSLLDSVEVTPNDFAFLFVVGEETHGDGMRAANKLNLSPKAIIFGEPTEGKLASGHKGITVFNLKARGKAAHSGYPWLGRSANQIMTRALNALLDLEKDFPKSDRFGVTTLNIGQVEGGVAANVVAETATAKVAIRIAAGEPDEIQEMVVKAVEDATKDFRDEKGNKVLDIDFLGVGYGPVPLDTDVQGFESMPVNYGTDVPNLKSTVKGQKRYLYGPGSIQVAHSDHEALTLADLELAVKDYKRLILHCLQT</sequence>
<dbReference type="Gene3D" id="3.40.630.10">
    <property type="entry name" value="Zn peptidases"/>
    <property type="match status" value="1"/>
</dbReference>
<gene>
    <name evidence="8" type="ORF">B9Z65_2573</name>
</gene>
<dbReference type="Pfam" id="PF07687">
    <property type="entry name" value="M20_dimer"/>
    <property type="match status" value="1"/>
</dbReference>
<dbReference type="InterPro" id="IPR002933">
    <property type="entry name" value="Peptidase_M20"/>
</dbReference>
<organism evidence="8 9">
    <name type="scientific">Elsinoe australis</name>
    <dbReference type="NCBI Taxonomy" id="40998"/>
    <lineage>
        <taxon>Eukaryota</taxon>
        <taxon>Fungi</taxon>
        <taxon>Dikarya</taxon>
        <taxon>Ascomycota</taxon>
        <taxon>Pezizomycotina</taxon>
        <taxon>Dothideomycetes</taxon>
        <taxon>Dothideomycetidae</taxon>
        <taxon>Myriangiales</taxon>
        <taxon>Elsinoaceae</taxon>
        <taxon>Elsinoe</taxon>
    </lineage>
</organism>
<feature type="domain" description="Peptidase M20 dimerisation" evidence="7">
    <location>
        <begin position="208"/>
        <end position="311"/>
    </location>
</feature>
<evidence type="ECO:0000259" key="7">
    <source>
        <dbReference type="Pfam" id="PF07687"/>
    </source>
</evidence>
<dbReference type="InterPro" id="IPR011650">
    <property type="entry name" value="Peptidase_M20_dimer"/>
</dbReference>
<evidence type="ECO:0000256" key="1">
    <source>
        <dbReference type="ARBA" id="ARBA00001947"/>
    </source>
</evidence>
<dbReference type="SUPFAM" id="SSF53187">
    <property type="entry name" value="Zn-dependent exopeptidases"/>
    <property type="match status" value="1"/>
</dbReference>
<keyword evidence="5" id="KW-0862">Zinc</keyword>
<proteinExistence type="inferred from homology"/>
<keyword evidence="4" id="KW-0378">Hydrolase</keyword>
<dbReference type="CDD" id="cd05652">
    <property type="entry name" value="M20_ArgE_DapE-like_fungal"/>
    <property type="match status" value="1"/>
</dbReference>
<dbReference type="InterPro" id="IPR036264">
    <property type="entry name" value="Bact_exopeptidase_dim_dom"/>
</dbReference>
<evidence type="ECO:0000256" key="4">
    <source>
        <dbReference type="ARBA" id="ARBA00022801"/>
    </source>
</evidence>
<dbReference type="InterPro" id="IPR050072">
    <property type="entry name" value="Peptidase_M20A"/>
</dbReference>
<keyword evidence="3" id="KW-0479">Metal-binding</keyword>